<dbReference type="InterPro" id="IPR000403">
    <property type="entry name" value="PI3/4_kinase_cat_dom"/>
</dbReference>
<evidence type="ECO:0000256" key="3">
    <source>
        <dbReference type="ARBA" id="ARBA00022679"/>
    </source>
</evidence>
<dbReference type="GO" id="GO:0005524">
    <property type="term" value="F:ATP binding"/>
    <property type="evidence" value="ECO:0007669"/>
    <property type="project" value="UniProtKB-KW"/>
</dbReference>
<dbReference type="PANTHER" id="PTHR45800">
    <property type="entry name" value="PHOSPHATIDYLINOSITOL 4-KINASE GAMMA"/>
    <property type="match status" value="1"/>
</dbReference>
<sequence>MADPGFLCAESTNKGFSVLPKSFNMEALLILVAPESTSCRVSGLPPAGFFVCYSWEAMELSCGQSAHSFSELGNNGTLTVMYMFDILVLPACASSFRLDGCDGAHDALEVLSNDSVPDENVASEWQLYLDVVQAETPHCEALEVQSYDAPPYQRIFTAEAQAYGSNEGVFDLPKQLPGFVQLVRNPISLEVSEHVRALIEHVRLGLDAGHSPELSVQGSGGVYFMKDECGVQNVAVFKPMDEEPMAVNNPRGYAASSMGEEGLRKGTKAGGGAFREVAAYILDHPSTGHRGKKDCEEGFAGVPTTVLVRCYHKSFTYEHFDYSEGKAKLGSLQQFVHAFASCDDVGTSRFSVEEVHKITVLDLRLANTDRHAGNILLHRKKDGAFKLVPVDHGYCLPEKFEDCAFEWLYWPQASQPYGPSALKYIEALDAEEDIKLLQQCDWAMQPACVLVLRIATMVLKKGAAAGLTPFEIGCIMSCSKAKDKKPPIEALLEQAEALRSSSSSTHASLLDCLATLLDDYILRVKESMLLLS</sequence>
<dbReference type="EC" id="2.7.1.67" evidence="2"/>
<reference evidence="8" key="1">
    <citation type="submission" date="2021-01" db="EMBL/GenBank/DDBJ databases">
        <title>Adiantum capillus-veneris genome.</title>
        <authorList>
            <person name="Fang Y."/>
            <person name="Liao Q."/>
        </authorList>
    </citation>
    <scope>NUCLEOTIDE SEQUENCE</scope>
    <source>
        <strain evidence="8">H3</strain>
        <tissue evidence="8">Leaf</tissue>
    </source>
</reference>
<evidence type="ECO:0000259" key="7">
    <source>
        <dbReference type="PROSITE" id="PS50290"/>
    </source>
</evidence>
<organism evidence="8 9">
    <name type="scientific">Adiantum capillus-veneris</name>
    <name type="common">Maidenhair fern</name>
    <dbReference type="NCBI Taxonomy" id="13818"/>
    <lineage>
        <taxon>Eukaryota</taxon>
        <taxon>Viridiplantae</taxon>
        <taxon>Streptophyta</taxon>
        <taxon>Embryophyta</taxon>
        <taxon>Tracheophyta</taxon>
        <taxon>Polypodiopsida</taxon>
        <taxon>Polypodiidae</taxon>
        <taxon>Polypodiales</taxon>
        <taxon>Pteridineae</taxon>
        <taxon>Pteridaceae</taxon>
        <taxon>Vittarioideae</taxon>
        <taxon>Adiantum</taxon>
    </lineage>
</organism>
<accession>A0A9D4UJ94</accession>
<name>A0A9D4UJ94_ADICA</name>
<dbReference type="OrthoDB" id="5839at2759"/>
<evidence type="ECO:0000256" key="4">
    <source>
        <dbReference type="ARBA" id="ARBA00022741"/>
    </source>
</evidence>
<proteinExistence type="inferred from homology"/>
<dbReference type="Pfam" id="PF00454">
    <property type="entry name" value="PI3_PI4_kinase"/>
    <property type="match status" value="1"/>
</dbReference>
<dbReference type="InterPro" id="IPR044571">
    <property type="entry name" value="P4KG1-8"/>
</dbReference>
<dbReference type="GO" id="GO:0004430">
    <property type="term" value="F:1-phosphatidylinositol 4-kinase activity"/>
    <property type="evidence" value="ECO:0007669"/>
    <property type="project" value="UniProtKB-EC"/>
</dbReference>
<evidence type="ECO:0000256" key="1">
    <source>
        <dbReference type="ARBA" id="ARBA00008941"/>
    </source>
</evidence>
<keyword evidence="4" id="KW-0547">Nucleotide-binding</keyword>
<keyword evidence="3" id="KW-0808">Transferase</keyword>
<protein>
    <recommendedName>
        <fullName evidence="2">1-phosphatidylinositol 4-kinase</fullName>
        <ecNumber evidence="2">2.7.1.67</ecNumber>
    </recommendedName>
</protein>
<keyword evidence="5" id="KW-0418">Kinase</keyword>
<comment type="caution">
    <text evidence="8">The sequence shown here is derived from an EMBL/GenBank/DDBJ whole genome shotgun (WGS) entry which is preliminary data.</text>
</comment>
<keyword evidence="6" id="KW-0067">ATP-binding</keyword>
<dbReference type="PANTHER" id="PTHR45800:SF4">
    <property type="entry name" value="PHOSPHATIDYLINOSITOL 4-KINASE GAMMA 3"/>
    <property type="match status" value="1"/>
</dbReference>
<evidence type="ECO:0000256" key="6">
    <source>
        <dbReference type="ARBA" id="ARBA00022840"/>
    </source>
</evidence>
<evidence type="ECO:0000256" key="2">
    <source>
        <dbReference type="ARBA" id="ARBA00012169"/>
    </source>
</evidence>
<gene>
    <name evidence="8" type="ORF">GOP47_0016864</name>
</gene>
<feature type="domain" description="PI3K/PI4K catalytic" evidence="7">
    <location>
        <begin position="209"/>
        <end position="507"/>
    </location>
</feature>
<dbReference type="EMBL" id="JABFUD020000016">
    <property type="protein sequence ID" value="KAI5068519.1"/>
    <property type="molecule type" value="Genomic_DNA"/>
</dbReference>
<evidence type="ECO:0000313" key="8">
    <source>
        <dbReference type="EMBL" id="KAI5068519.1"/>
    </source>
</evidence>
<dbReference type="Proteomes" id="UP000886520">
    <property type="component" value="Chromosome 16"/>
</dbReference>
<evidence type="ECO:0000313" key="9">
    <source>
        <dbReference type="Proteomes" id="UP000886520"/>
    </source>
</evidence>
<comment type="similarity">
    <text evidence="1">Belongs to the PI3/PI4-kinase family. Type II PI4K subfamily.</text>
</comment>
<dbReference type="AlphaFoldDB" id="A0A9D4UJ94"/>
<keyword evidence="9" id="KW-1185">Reference proteome</keyword>
<dbReference type="PROSITE" id="PS50290">
    <property type="entry name" value="PI3_4_KINASE_3"/>
    <property type="match status" value="1"/>
</dbReference>
<evidence type="ECO:0000256" key="5">
    <source>
        <dbReference type="ARBA" id="ARBA00022777"/>
    </source>
</evidence>